<evidence type="ECO:0000313" key="1">
    <source>
        <dbReference type="EMBL" id="BAR47256.1"/>
    </source>
</evidence>
<evidence type="ECO:0000313" key="2">
    <source>
        <dbReference type="Proteomes" id="UP000061432"/>
    </source>
</evidence>
<sequence>MPMLWSYDSFKVDLHDMVIACLYLEKTSCPWRYLPSDLRP</sequence>
<organism evidence="1 2">
    <name type="scientific">Methylobacterium aquaticum</name>
    <dbReference type="NCBI Taxonomy" id="270351"/>
    <lineage>
        <taxon>Bacteria</taxon>
        <taxon>Pseudomonadati</taxon>
        <taxon>Pseudomonadota</taxon>
        <taxon>Alphaproteobacteria</taxon>
        <taxon>Hyphomicrobiales</taxon>
        <taxon>Methylobacteriaceae</taxon>
        <taxon>Methylobacterium</taxon>
    </lineage>
</organism>
<dbReference type="EMBL" id="AP014704">
    <property type="protein sequence ID" value="BAR47256.1"/>
    <property type="molecule type" value="Genomic_DNA"/>
</dbReference>
<accession>A0A1Y0ZGC0</accession>
<dbReference type="AlphaFoldDB" id="A0A1Y0ZGC0"/>
<dbReference type="Proteomes" id="UP000061432">
    <property type="component" value="Chromosome"/>
</dbReference>
<reference evidence="1 2" key="1">
    <citation type="journal article" date="2015" name="Genome Announc.">
        <title>Complete Genome Sequence of Methylobacterium aquaticum Strain 22A, Isolated from Racomitrium japonicum Moss.</title>
        <authorList>
            <person name="Tani A."/>
            <person name="Ogura Y."/>
            <person name="Hayashi T."/>
            <person name="Kimbara K."/>
        </authorList>
    </citation>
    <scope>NUCLEOTIDE SEQUENCE [LARGE SCALE GENOMIC DNA]</scope>
    <source>
        <strain evidence="1 2">MA-22A</strain>
    </source>
</reference>
<dbReference type="STRING" id="270351.Maq22A_c28750"/>
<proteinExistence type="predicted"/>
<evidence type="ECO:0008006" key="3">
    <source>
        <dbReference type="Google" id="ProtNLM"/>
    </source>
</evidence>
<gene>
    <name evidence="1" type="ORF">Maq22A_c28750</name>
</gene>
<protein>
    <recommendedName>
        <fullName evidence="3">Transposase</fullName>
    </recommendedName>
</protein>
<name>A0A1Y0ZGC0_9HYPH</name>
<dbReference type="KEGG" id="maqu:Maq22A_c28750"/>
<reference evidence="2" key="2">
    <citation type="submission" date="2015-01" db="EMBL/GenBank/DDBJ databases">
        <title>Complete genome sequence of Methylobacterium aquaticum strain 22A.</title>
        <authorList>
            <person name="Tani A."/>
            <person name="Ogura Y."/>
            <person name="Hayashi T."/>
        </authorList>
    </citation>
    <scope>NUCLEOTIDE SEQUENCE [LARGE SCALE GENOMIC DNA]</scope>
    <source>
        <strain evidence="2">MA-22A</strain>
    </source>
</reference>
<dbReference type="OrthoDB" id="9798237at2"/>